<dbReference type="RefSeq" id="WP_086437413.1">
    <property type="nucleotide sequence ID" value="NZ_FXWG01000002.1"/>
</dbReference>
<feature type="region of interest" description="Disordered" evidence="1">
    <location>
        <begin position="63"/>
        <end position="123"/>
    </location>
</feature>
<organism evidence="2 3">
    <name type="scientific">Altererythrobacter xiamenensis</name>
    <dbReference type="NCBI Taxonomy" id="1316679"/>
    <lineage>
        <taxon>Bacteria</taxon>
        <taxon>Pseudomonadati</taxon>
        <taxon>Pseudomonadota</taxon>
        <taxon>Alphaproteobacteria</taxon>
        <taxon>Sphingomonadales</taxon>
        <taxon>Erythrobacteraceae</taxon>
        <taxon>Altererythrobacter</taxon>
    </lineage>
</organism>
<gene>
    <name evidence="2" type="ORF">SAMN06297468_1507</name>
</gene>
<accession>A0A1Y6F6W2</accession>
<dbReference type="AlphaFoldDB" id="A0A1Y6F6W2"/>
<feature type="compositionally biased region" description="Polar residues" evidence="1">
    <location>
        <begin position="94"/>
        <end position="109"/>
    </location>
</feature>
<dbReference type="EMBL" id="FXWG01000002">
    <property type="protein sequence ID" value="SMQ69301.1"/>
    <property type="molecule type" value="Genomic_DNA"/>
</dbReference>
<dbReference type="Proteomes" id="UP000194420">
    <property type="component" value="Unassembled WGS sequence"/>
</dbReference>
<evidence type="ECO:0000313" key="3">
    <source>
        <dbReference type="Proteomes" id="UP000194420"/>
    </source>
</evidence>
<evidence type="ECO:0000313" key="2">
    <source>
        <dbReference type="EMBL" id="SMQ69301.1"/>
    </source>
</evidence>
<evidence type="ECO:0000256" key="1">
    <source>
        <dbReference type="SAM" id="MobiDB-lite"/>
    </source>
</evidence>
<sequence>MRTTLFENPKNALIFGGGILLAAVVLIGEENDEGALVTVAASNHTPTPAFASGAEAGIREYVPAGSADESDNGSGWENDGALVDDADGIDAAPTDSTPSVGDSEPNTRASLREQPPGIDGPGT</sequence>
<name>A0A1Y6F6W2_9SPHN</name>
<reference evidence="3" key="1">
    <citation type="submission" date="2017-04" db="EMBL/GenBank/DDBJ databases">
        <authorList>
            <person name="Varghese N."/>
            <person name="Submissions S."/>
        </authorList>
    </citation>
    <scope>NUCLEOTIDE SEQUENCE [LARGE SCALE GENOMIC DNA]</scope>
</reference>
<protein>
    <submittedName>
        <fullName evidence="2">Uncharacterized protein</fullName>
    </submittedName>
</protein>
<proteinExistence type="predicted"/>
<keyword evidence="3" id="KW-1185">Reference proteome</keyword>